<dbReference type="Proteomes" id="UP000005481">
    <property type="component" value="Unassembled WGS sequence"/>
</dbReference>
<dbReference type="OrthoDB" id="9808360at2"/>
<name>G9YG28_9FIRM</name>
<evidence type="ECO:0000313" key="2">
    <source>
        <dbReference type="Proteomes" id="UP000005481"/>
    </source>
</evidence>
<dbReference type="GO" id="GO:0005829">
    <property type="term" value="C:cytosol"/>
    <property type="evidence" value="ECO:0007669"/>
    <property type="project" value="TreeGrafter"/>
</dbReference>
<gene>
    <name evidence="1" type="ORF">HMPREF0080_00592</name>
</gene>
<reference evidence="1 2" key="1">
    <citation type="submission" date="2011-08" db="EMBL/GenBank/DDBJ databases">
        <authorList>
            <person name="Weinstock G."/>
            <person name="Sodergren E."/>
            <person name="Clifton S."/>
            <person name="Fulton L."/>
            <person name="Fulton B."/>
            <person name="Courtney L."/>
            <person name="Fronick C."/>
            <person name="Harrison M."/>
            <person name="Strong C."/>
            <person name="Farmer C."/>
            <person name="Delahaunty K."/>
            <person name="Markovic C."/>
            <person name="Hall O."/>
            <person name="Minx P."/>
            <person name="Tomlinson C."/>
            <person name="Mitreva M."/>
            <person name="Hou S."/>
            <person name="Chen J."/>
            <person name="Wollam A."/>
            <person name="Pepin K.H."/>
            <person name="Johnson M."/>
            <person name="Bhonagiri V."/>
            <person name="Zhang X."/>
            <person name="Suruliraj S."/>
            <person name="Warren W."/>
            <person name="Chinwalla A."/>
            <person name="Mardis E.R."/>
            <person name="Wilson R.K."/>
        </authorList>
    </citation>
    <scope>NUCLEOTIDE SEQUENCE [LARGE SCALE GENOMIC DNA]</scope>
    <source>
        <strain evidence="1 2">F0357</strain>
    </source>
</reference>
<dbReference type="Gene3D" id="1.10.10.10">
    <property type="entry name" value="Winged helix-like DNA-binding domain superfamily/Winged helix DNA-binding domain"/>
    <property type="match status" value="1"/>
</dbReference>
<protein>
    <submittedName>
        <fullName evidence="1">Transcriptional regulator, Rrf2 family</fullName>
    </submittedName>
</protein>
<dbReference type="PROSITE" id="PS51197">
    <property type="entry name" value="HTH_RRF2_2"/>
    <property type="match status" value="1"/>
</dbReference>
<dbReference type="AlphaFoldDB" id="G9YG28"/>
<dbReference type="InterPro" id="IPR036388">
    <property type="entry name" value="WH-like_DNA-bd_sf"/>
</dbReference>
<dbReference type="SUPFAM" id="SSF46785">
    <property type="entry name" value="Winged helix' DNA-binding domain"/>
    <property type="match status" value="1"/>
</dbReference>
<dbReference type="InterPro" id="IPR036390">
    <property type="entry name" value="WH_DNA-bd_sf"/>
</dbReference>
<evidence type="ECO:0000313" key="1">
    <source>
        <dbReference type="EMBL" id="EHM42458.1"/>
    </source>
</evidence>
<proteinExistence type="predicted"/>
<comment type="caution">
    <text evidence="1">The sequence shown here is derived from an EMBL/GenBank/DDBJ whole genome shotgun (WGS) entry which is preliminary data.</text>
</comment>
<dbReference type="STRING" id="861450.HMPREF0080_00592"/>
<dbReference type="RefSeq" id="WP_006789581.1">
    <property type="nucleotide sequence ID" value="NZ_JH417572.1"/>
</dbReference>
<dbReference type="PANTHER" id="PTHR33221">
    <property type="entry name" value="WINGED HELIX-TURN-HELIX TRANSCRIPTIONAL REGULATOR, RRF2 FAMILY"/>
    <property type="match status" value="1"/>
</dbReference>
<dbReference type="HOGENOM" id="CLU_107144_1_3_9"/>
<dbReference type="Pfam" id="PF02082">
    <property type="entry name" value="Rrf2"/>
    <property type="match status" value="1"/>
</dbReference>
<dbReference type="GO" id="GO:0003700">
    <property type="term" value="F:DNA-binding transcription factor activity"/>
    <property type="evidence" value="ECO:0007669"/>
    <property type="project" value="TreeGrafter"/>
</dbReference>
<sequence>MNKKSDYALRIIRSLQDGKMRIAPTLAKEEQIPLAFVYKILKQLSKAGIVGLERGPKGGCCLLVNLNEVSLYDLIIAMEENVHVTGCMRSDYDCEWQRVHGLCRIHGNLRAIQREIENKLRSISLMSIINDVYTGECNDKED</sequence>
<keyword evidence="2" id="KW-1185">Reference proteome</keyword>
<dbReference type="EMBL" id="AGCJ01000018">
    <property type="protein sequence ID" value="EHM42458.1"/>
    <property type="molecule type" value="Genomic_DNA"/>
</dbReference>
<dbReference type="eggNOG" id="COG1959">
    <property type="taxonomic scope" value="Bacteria"/>
</dbReference>
<organism evidence="1 2">
    <name type="scientific">Anaeroglobus geminatus F0357</name>
    <dbReference type="NCBI Taxonomy" id="861450"/>
    <lineage>
        <taxon>Bacteria</taxon>
        <taxon>Bacillati</taxon>
        <taxon>Bacillota</taxon>
        <taxon>Negativicutes</taxon>
        <taxon>Veillonellales</taxon>
        <taxon>Veillonellaceae</taxon>
        <taxon>Anaeroglobus</taxon>
    </lineage>
</organism>
<accession>G9YG28</accession>
<dbReference type="PANTHER" id="PTHR33221:SF2">
    <property type="entry name" value="TRANSCRIPTIONAL REGULATOR"/>
    <property type="match status" value="1"/>
</dbReference>
<dbReference type="InterPro" id="IPR000944">
    <property type="entry name" value="Tscrpt_reg_Rrf2"/>
</dbReference>